<dbReference type="EMBL" id="BGZK01001161">
    <property type="protein sequence ID" value="GBP72928.1"/>
    <property type="molecule type" value="Genomic_DNA"/>
</dbReference>
<keyword evidence="2" id="KW-1185">Reference proteome</keyword>
<name>A0A4C1YAD1_EUMVA</name>
<proteinExistence type="predicted"/>
<comment type="caution">
    <text evidence="1">The sequence shown here is derived from an EMBL/GenBank/DDBJ whole genome shotgun (WGS) entry which is preliminary data.</text>
</comment>
<protein>
    <submittedName>
        <fullName evidence="1">Uncharacterized protein</fullName>
    </submittedName>
</protein>
<evidence type="ECO:0000313" key="1">
    <source>
        <dbReference type="EMBL" id="GBP72928.1"/>
    </source>
</evidence>
<organism evidence="1 2">
    <name type="scientific">Eumeta variegata</name>
    <name type="common">Bagworm moth</name>
    <name type="synonym">Eumeta japonica</name>
    <dbReference type="NCBI Taxonomy" id="151549"/>
    <lineage>
        <taxon>Eukaryota</taxon>
        <taxon>Metazoa</taxon>
        <taxon>Ecdysozoa</taxon>
        <taxon>Arthropoda</taxon>
        <taxon>Hexapoda</taxon>
        <taxon>Insecta</taxon>
        <taxon>Pterygota</taxon>
        <taxon>Neoptera</taxon>
        <taxon>Endopterygota</taxon>
        <taxon>Lepidoptera</taxon>
        <taxon>Glossata</taxon>
        <taxon>Ditrysia</taxon>
        <taxon>Tineoidea</taxon>
        <taxon>Psychidae</taxon>
        <taxon>Oiketicinae</taxon>
        <taxon>Eumeta</taxon>
    </lineage>
</organism>
<dbReference type="AlphaFoldDB" id="A0A4C1YAD1"/>
<evidence type="ECO:0000313" key="2">
    <source>
        <dbReference type="Proteomes" id="UP000299102"/>
    </source>
</evidence>
<sequence length="129" mass="14679">MALNDKNFLFCKYLPGFPESAASRSRHQSPHPVPHAAEGTYRNIRERATRLEFSRGHRHNREAFGDLTRASLGVSLLPLLQARRPNQLFRVRQRKLIVVRCHLLGKGGAPVELIRTLVIRDSGMRSNSE</sequence>
<gene>
    <name evidence="1" type="ORF">EVAR_41144_1</name>
</gene>
<accession>A0A4C1YAD1</accession>
<dbReference type="Proteomes" id="UP000299102">
    <property type="component" value="Unassembled WGS sequence"/>
</dbReference>
<reference evidence="1 2" key="1">
    <citation type="journal article" date="2019" name="Commun. Biol.">
        <title>The bagworm genome reveals a unique fibroin gene that provides high tensile strength.</title>
        <authorList>
            <person name="Kono N."/>
            <person name="Nakamura H."/>
            <person name="Ohtoshi R."/>
            <person name="Tomita M."/>
            <person name="Numata K."/>
            <person name="Arakawa K."/>
        </authorList>
    </citation>
    <scope>NUCLEOTIDE SEQUENCE [LARGE SCALE GENOMIC DNA]</scope>
</reference>